<dbReference type="PANTHER" id="PTHR43098:SF3">
    <property type="entry name" value="L-ORNITHINE N(5)-MONOOXYGENASE-RELATED"/>
    <property type="match status" value="1"/>
</dbReference>
<gene>
    <name evidence="8" type="ORF">C5613_28970</name>
</gene>
<dbReference type="GO" id="GO:0050660">
    <property type="term" value="F:flavin adenine dinucleotide binding"/>
    <property type="evidence" value="ECO:0007669"/>
    <property type="project" value="InterPro"/>
</dbReference>
<evidence type="ECO:0000256" key="3">
    <source>
        <dbReference type="ARBA" id="ARBA00022630"/>
    </source>
</evidence>
<dbReference type="InterPro" id="IPR020946">
    <property type="entry name" value="Flavin_mOase-like"/>
</dbReference>
<dbReference type="PANTHER" id="PTHR43098">
    <property type="entry name" value="L-ORNITHINE N(5)-MONOOXYGENASE-RELATED"/>
    <property type="match status" value="1"/>
</dbReference>
<dbReference type="InterPro" id="IPR036188">
    <property type="entry name" value="FAD/NAD-bd_sf"/>
</dbReference>
<evidence type="ECO:0000256" key="7">
    <source>
        <dbReference type="ARBA" id="ARBA00023033"/>
    </source>
</evidence>
<comment type="caution">
    <text evidence="8">The sequence shown here is derived from an EMBL/GenBank/DDBJ whole genome shotgun (WGS) entry which is preliminary data.</text>
</comment>
<reference evidence="9" key="1">
    <citation type="submission" date="2018-02" db="EMBL/GenBank/DDBJ databases">
        <title>Draft genome sequencing of Rhodococcus opacus KU647198.</title>
        <authorList>
            <person name="Zheng B.-X."/>
        </authorList>
    </citation>
    <scope>NUCLEOTIDE SEQUENCE [LARGE SCALE GENOMIC DNA]</scope>
    <source>
        <strain evidence="9">04-OD7</strain>
    </source>
</reference>
<evidence type="ECO:0000256" key="2">
    <source>
        <dbReference type="ARBA" id="ARBA00010139"/>
    </source>
</evidence>
<name>A0A2S8IZD3_RHOOP</name>
<dbReference type="Gene3D" id="3.50.50.60">
    <property type="entry name" value="FAD/NAD(P)-binding domain"/>
    <property type="match status" value="2"/>
</dbReference>
<dbReference type="AlphaFoldDB" id="A0A2S8IZD3"/>
<evidence type="ECO:0000256" key="6">
    <source>
        <dbReference type="ARBA" id="ARBA00023002"/>
    </source>
</evidence>
<keyword evidence="7 8" id="KW-0503">Monooxygenase</keyword>
<comment type="similarity">
    <text evidence="2">Belongs to the FAD-binding monooxygenase family.</text>
</comment>
<evidence type="ECO:0000256" key="5">
    <source>
        <dbReference type="ARBA" id="ARBA00022857"/>
    </source>
</evidence>
<protein>
    <submittedName>
        <fullName evidence="8">Cyclohexanone monooxygenase</fullName>
    </submittedName>
</protein>
<sequence>MQSASETTRAMDGEVTPEVDVVLLGAGVGGLYQLHKLREQGLRVQVFDAAADVGGVWCWNRYPGARFDSEGKVYQYFFSEELYKEWSWTQRYPGQPEIERWAHWVADRLNLRQHIKFGTRITNAHYDEERGRWTIRTDRGDVVDSQFFVSAAGPLSAPMNNLFEGQDDFRGRLVHTSRWPREGVELAGKRVGVIGIGATGIQVIQTIASEVEHLTVFARGGQYTLPMKNTPYGPDENAADNARFEEYKNSIPKTFAGFHFDFLDTPWTELTPQQRLDVIENLYQDGSLKLWVGGFGEMFGDSEVNGAISDFVREKMRARLNNDPHLCETLIPADYGFGTHRVPLENGYLEVYLRENVELVGVKNNPIKRVVESGIELADGSVYELDVIIMATGFDAGTGSLSRIDIRGRDGRSLSTEWTTDIRTLLGMQIHGYPNLFASSAPLAPSAALCNMTTCLQQQAEWISDAIRYVREQGASVMEATREAQDAWVDHCDEVGSQALMSKTRSWYNGSNVPGKPSRLLAYVGGAGAYREKCDEEAAAGYPGFSIA</sequence>
<evidence type="ECO:0000256" key="4">
    <source>
        <dbReference type="ARBA" id="ARBA00022827"/>
    </source>
</evidence>
<keyword evidence="3" id="KW-0285">Flavoprotein</keyword>
<evidence type="ECO:0000256" key="1">
    <source>
        <dbReference type="ARBA" id="ARBA00001974"/>
    </source>
</evidence>
<dbReference type="EMBL" id="PUIO01000042">
    <property type="protein sequence ID" value="PQP20039.1"/>
    <property type="molecule type" value="Genomic_DNA"/>
</dbReference>
<dbReference type="SUPFAM" id="SSF51905">
    <property type="entry name" value="FAD/NAD(P)-binding domain"/>
    <property type="match status" value="3"/>
</dbReference>
<dbReference type="InterPro" id="IPR050775">
    <property type="entry name" value="FAD-binding_Monooxygenases"/>
</dbReference>
<dbReference type="Pfam" id="PF00743">
    <property type="entry name" value="FMO-like"/>
    <property type="match status" value="1"/>
</dbReference>
<accession>A0A2S8IZD3</accession>
<evidence type="ECO:0000313" key="8">
    <source>
        <dbReference type="EMBL" id="PQP20039.1"/>
    </source>
</evidence>
<comment type="cofactor">
    <cofactor evidence="1">
        <name>FAD</name>
        <dbReference type="ChEBI" id="CHEBI:57692"/>
    </cofactor>
</comment>
<dbReference type="GO" id="GO:0050661">
    <property type="term" value="F:NADP binding"/>
    <property type="evidence" value="ECO:0007669"/>
    <property type="project" value="InterPro"/>
</dbReference>
<proteinExistence type="inferred from homology"/>
<dbReference type="GO" id="GO:0004499">
    <property type="term" value="F:N,N-dimethylaniline monooxygenase activity"/>
    <property type="evidence" value="ECO:0007669"/>
    <property type="project" value="InterPro"/>
</dbReference>
<organism evidence="8 9">
    <name type="scientific">Rhodococcus opacus</name>
    <name type="common">Nocardia opaca</name>
    <dbReference type="NCBI Taxonomy" id="37919"/>
    <lineage>
        <taxon>Bacteria</taxon>
        <taxon>Bacillati</taxon>
        <taxon>Actinomycetota</taxon>
        <taxon>Actinomycetes</taxon>
        <taxon>Mycobacteriales</taxon>
        <taxon>Nocardiaceae</taxon>
        <taxon>Rhodococcus</taxon>
    </lineage>
</organism>
<keyword evidence="4" id="KW-0274">FAD</keyword>
<dbReference type="Proteomes" id="UP000239290">
    <property type="component" value="Unassembled WGS sequence"/>
</dbReference>
<keyword evidence="6" id="KW-0560">Oxidoreductase</keyword>
<keyword evidence="5" id="KW-0521">NADP</keyword>
<evidence type="ECO:0000313" key="9">
    <source>
        <dbReference type="Proteomes" id="UP000239290"/>
    </source>
</evidence>